<reference evidence="1 2" key="1">
    <citation type="submission" date="2015-09" db="EMBL/GenBank/DDBJ databases">
        <authorList>
            <consortium name="Pathogen Informatics"/>
        </authorList>
    </citation>
    <scope>NUCLEOTIDE SEQUENCE [LARGE SCALE GENOMIC DNA]</scope>
    <source>
        <strain evidence="1 2">2789STDY5608840</strain>
    </source>
</reference>
<dbReference type="STRING" id="338188.ERS852397_02295"/>
<name>A0A174G5L9_9BACE</name>
<protein>
    <submittedName>
        <fullName evidence="1">Amino acid carrier protein</fullName>
    </submittedName>
</protein>
<organism evidence="1 2">
    <name type="scientific">Bacteroides finegoldii</name>
    <dbReference type="NCBI Taxonomy" id="338188"/>
    <lineage>
        <taxon>Bacteria</taxon>
        <taxon>Pseudomonadati</taxon>
        <taxon>Bacteroidota</taxon>
        <taxon>Bacteroidia</taxon>
        <taxon>Bacteroidales</taxon>
        <taxon>Bacteroidaceae</taxon>
        <taxon>Bacteroides</taxon>
    </lineage>
</organism>
<dbReference type="AlphaFoldDB" id="A0A174G5L9"/>
<gene>
    <name evidence="1" type="ORF">ERS852397_02295</name>
</gene>
<dbReference type="EMBL" id="CYZH01000011">
    <property type="protein sequence ID" value="CUO56139.1"/>
    <property type="molecule type" value="Genomic_DNA"/>
</dbReference>
<sequence>MVLFGSSQKKVGIQNPVFRKETMPDIEKDLECW</sequence>
<dbReference type="Proteomes" id="UP000095517">
    <property type="component" value="Unassembled WGS sequence"/>
</dbReference>
<proteinExistence type="predicted"/>
<evidence type="ECO:0000313" key="1">
    <source>
        <dbReference type="EMBL" id="CUO56139.1"/>
    </source>
</evidence>
<accession>A0A174G5L9</accession>
<evidence type="ECO:0000313" key="2">
    <source>
        <dbReference type="Proteomes" id="UP000095517"/>
    </source>
</evidence>